<name>A0ABZ2IR56_9BACT</name>
<dbReference type="Gene3D" id="1.20.1280.290">
    <property type="match status" value="1"/>
</dbReference>
<keyword evidence="1" id="KW-0812">Transmembrane</keyword>
<feature type="transmembrane region" description="Helical" evidence="1">
    <location>
        <begin position="37"/>
        <end position="55"/>
    </location>
</feature>
<dbReference type="RefSeq" id="WP_251966449.1">
    <property type="nucleotide sequence ID" value="NZ_CP146284.1"/>
</dbReference>
<dbReference type="EMBL" id="CP146284">
    <property type="protein sequence ID" value="WWV67062.1"/>
    <property type="molecule type" value="Genomic_DNA"/>
</dbReference>
<feature type="domain" description="Lipid A biosynthesis N-terminal" evidence="2">
    <location>
        <begin position="7"/>
        <end position="78"/>
    </location>
</feature>
<gene>
    <name evidence="3" type="ORF">NEE14_003460</name>
</gene>
<protein>
    <submittedName>
        <fullName evidence="3">Lipid-A-disaccharide synthase N-terminal domain-containing protein</fullName>
    </submittedName>
</protein>
<keyword evidence="1" id="KW-0472">Membrane</keyword>
<dbReference type="Pfam" id="PF07578">
    <property type="entry name" value="LAB_N"/>
    <property type="match status" value="2"/>
</dbReference>
<accession>A0ABZ2IR56</accession>
<feature type="domain" description="Lipid A biosynthesis N-terminal" evidence="2">
    <location>
        <begin position="128"/>
        <end position="199"/>
    </location>
</feature>
<dbReference type="Proteomes" id="UP001320603">
    <property type="component" value="Chromosome"/>
</dbReference>
<feature type="transmembrane region" description="Helical" evidence="1">
    <location>
        <begin position="6"/>
        <end position="25"/>
    </location>
</feature>
<feature type="transmembrane region" description="Helical" evidence="1">
    <location>
        <begin position="61"/>
        <end position="76"/>
    </location>
</feature>
<feature type="transmembrane region" description="Helical" evidence="1">
    <location>
        <begin position="121"/>
        <end position="142"/>
    </location>
</feature>
<dbReference type="InterPro" id="IPR011499">
    <property type="entry name" value="Lipid_A_biosynth_N"/>
</dbReference>
<organism evidence="3 4">
    <name type="scientific">Parabacteroides absconsus</name>
    <dbReference type="NCBI Taxonomy" id="2951805"/>
    <lineage>
        <taxon>Bacteria</taxon>
        <taxon>Pseudomonadati</taxon>
        <taxon>Bacteroidota</taxon>
        <taxon>Bacteroidia</taxon>
        <taxon>Bacteroidales</taxon>
        <taxon>Tannerellaceae</taxon>
        <taxon>Parabacteroides</taxon>
    </lineage>
</organism>
<keyword evidence="4" id="KW-1185">Reference proteome</keyword>
<keyword evidence="1" id="KW-1133">Transmembrane helix</keyword>
<evidence type="ECO:0000259" key="2">
    <source>
        <dbReference type="SMART" id="SM01259"/>
    </source>
</evidence>
<feature type="transmembrane region" description="Helical" evidence="1">
    <location>
        <begin position="88"/>
        <end position="109"/>
    </location>
</feature>
<reference evidence="3 4" key="1">
    <citation type="submission" date="2024-02" db="EMBL/GenBank/DDBJ databases">
        <title>Whole genome sequencing of Parabacteroides sp. AD58.</title>
        <authorList>
            <person name="Chaplin A.V."/>
            <person name="Pikina A.P."/>
            <person name="Sokolova S.R."/>
            <person name="Korostin D.O."/>
            <person name="Efimov B.A."/>
        </authorList>
    </citation>
    <scope>NUCLEOTIDE SEQUENCE [LARGE SCALE GENOMIC DNA]</scope>
    <source>
        <strain evidence="3 4">AD58</strain>
    </source>
</reference>
<evidence type="ECO:0000313" key="3">
    <source>
        <dbReference type="EMBL" id="WWV67062.1"/>
    </source>
</evidence>
<proteinExistence type="predicted"/>
<feature type="transmembrane region" description="Helical" evidence="1">
    <location>
        <begin position="181"/>
        <end position="198"/>
    </location>
</feature>
<dbReference type="SMART" id="SM01259">
    <property type="entry name" value="LAB_N"/>
    <property type="match status" value="2"/>
</dbReference>
<evidence type="ECO:0000313" key="4">
    <source>
        <dbReference type="Proteomes" id="UP001320603"/>
    </source>
</evidence>
<feature type="transmembrane region" description="Helical" evidence="1">
    <location>
        <begin position="154"/>
        <end position="175"/>
    </location>
</feature>
<sequence length="210" mass="24267">MIGIYLIGLLAQVFFSARMLIQWILSEKYKKVVSPSLYWVFSLLGAYLLCIYGWLRNDFSIILGQFISFYIYIWNLKEKGLWNKLPRIIQVVLALTPVVAACFALNDFHSFVDSFFKDEDVPLWLIVMGSMGQVIFTLRFVYQWYYSKRFGASVLPVNFWIISLVGSLTIALYGIIRLDPILILGQSTGFIVYIRNIMIGNRENKKGKSV</sequence>
<evidence type="ECO:0000256" key="1">
    <source>
        <dbReference type="SAM" id="Phobius"/>
    </source>
</evidence>